<sequence>MDTILKGSLPKLREKLLEALQAVLPIVAIVLVLCFSIAPVSPSILLCFLLGAAMIIVGIMFFTLGAEMSMSPMGERVGAVLTRSRSVPLIIGVGFALGFLITISEPDLQVLANQVPSIPNMTLILSVAAGVGFFLVVAFLRMLLGIALPKLLVVFYGLIFVLAAFVPKEFLAVAFDSGGVTTGPITVPFIMALGVGVAAIRSDRHAADDSFGLVALCSVGPILAVLLLGILFRASDSAYVPPILPDVGNSVELWQLFHVSLPTYFKEIATSLLPIVLMFGVFQLVALKLDRRTLGRIGVGLAYTYIGLVLFLTGANVGFMPAGNYLGQVLAGQTFRWLLVPIGMLIGYFIVKAEPAVYVLNKQVEEVTDGAISAGTMGAALSAGVSLSVGLAMVRVLTGISILWFLIPGYAFAIGIAFVVPKLYTAIAFDAGGVASGPMTATFLLPLAQGACAAVGGNIVTDAFGVVAMVAMTPLITVQLMGLMAQLKQRRARSAQPVHTTPALAFADLPDDAIIEL</sequence>
<gene>
    <name evidence="2" type="ORF">CHR60_11470</name>
</gene>
<feature type="transmembrane region" description="Helical" evidence="1">
    <location>
        <begin position="86"/>
        <end position="103"/>
    </location>
</feature>
<proteinExistence type="predicted"/>
<dbReference type="Pfam" id="PF07556">
    <property type="entry name" value="DUF1538"/>
    <property type="match status" value="2"/>
</dbReference>
<organism evidence="2 3">
    <name type="scientific">Faecalibacterium prausnitzii</name>
    <dbReference type="NCBI Taxonomy" id="853"/>
    <lineage>
        <taxon>Bacteria</taxon>
        <taxon>Bacillati</taxon>
        <taxon>Bacillota</taxon>
        <taxon>Clostridia</taxon>
        <taxon>Eubacteriales</taxon>
        <taxon>Oscillospiraceae</taxon>
        <taxon>Faecalibacterium</taxon>
    </lineage>
</organism>
<keyword evidence="1" id="KW-0472">Membrane</keyword>
<keyword evidence="1" id="KW-0812">Transmembrane</keyword>
<feature type="transmembrane region" description="Helical" evidence="1">
    <location>
        <begin position="400"/>
        <end position="420"/>
    </location>
</feature>
<feature type="transmembrane region" description="Helical" evidence="1">
    <location>
        <begin position="44"/>
        <end position="65"/>
    </location>
</feature>
<comment type="caution">
    <text evidence="2">The sequence shown here is derived from an EMBL/GenBank/DDBJ whole genome shotgun (WGS) entry which is preliminary data.</text>
</comment>
<dbReference type="OrthoDB" id="9805989at2"/>
<dbReference type="EMBL" id="NOUV01000017">
    <property type="protein sequence ID" value="PDX86159.1"/>
    <property type="molecule type" value="Genomic_DNA"/>
</dbReference>
<feature type="transmembrane region" description="Helical" evidence="1">
    <location>
        <begin position="466"/>
        <end position="485"/>
    </location>
</feature>
<dbReference type="AlphaFoldDB" id="A0A2A7B488"/>
<protein>
    <recommendedName>
        <fullName evidence="4">DUF1538 domain-containing protein</fullName>
    </recommendedName>
</protein>
<evidence type="ECO:0000313" key="2">
    <source>
        <dbReference type="EMBL" id="PDX86159.1"/>
    </source>
</evidence>
<feature type="transmembrane region" description="Helical" evidence="1">
    <location>
        <begin position="299"/>
        <end position="322"/>
    </location>
</feature>
<dbReference type="InterPro" id="IPR011435">
    <property type="entry name" value="UmpAB"/>
</dbReference>
<evidence type="ECO:0008006" key="4">
    <source>
        <dbReference type="Google" id="ProtNLM"/>
    </source>
</evidence>
<dbReference type="Proteomes" id="UP000220904">
    <property type="component" value="Unassembled WGS sequence"/>
</dbReference>
<feature type="transmembrane region" description="Helical" evidence="1">
    <location>
        <begin position="123"/>
        <end position="144"/>
    </location>
</feature>
<reference evidence="2 3" key="1">
    <citation type="journal article" date="2017" name="Front. Microbiol.">
        <title>New Insights into the Diversity of the Genus Faecalibacterium.</title>
        <authorList>
            <person name="Benevides L."/>
            <person name="Burman S."/>
            <person name="Martin R."/>
            <person name="Robert V."/>
            <person name="Thomas M."/>
            <person name="Miquel S."/>
            <person name="Chain F."/>
            <person name="Sokol H."/>
            <person name="Bermudez-Humaran L.G."/>
            <person name="Morrison M."/>
            <person name="Langella P."/>
            <person name="Azevedo V.A."/>
            <person name="Chatel J.M."/>
            <person name="Soares S."/>
        </authorList>
    </citation>
    <scope>NUCLEOTIDE SEQUENCE [LARGE SCALE GENOMIC DNA]</scope>
    <source>
        <strain evidence="2 3">AHMP21</strain>
    </source>
</reference>
<dbReference type="RefSeq" id="WP_097793131.1">
    <property type="nucleotide sequence ID" value="NZ_NOUV01000017.1"/>
</dbReference>
<feature type="transmembrane region" description="Helical" evidence="1">
    <location>
        <begin position="151"/>
        <end position="175"/>
    </location>
</feature>
<keyword evidence="1" id="KW-1133">Transmembrane helix</keyword>
<evidence type="ECO:0000256" key="1">
    <source>
        <dbReference type="SAM" id="Phobius"/>
    </source>
</evidence>
<feature type="transmembrane region" description="Helical" evidence="1">
    <location>
        <begin position="181"/>
        <end position="200"/>
    </location>
</feature>
<feature type="transmembrane region" description="Helical" evidence="1">
    <location>
        <begin position="334"/>
        <end position="351"/>
    </location>
</feature>
<evidence type="ECO:0000313" key="3">
    <source>
        <dbReference type="Proteomes" id="UP000220904"/>
    </source>
</evidence>
<name>A0A2A7B488_9FIRM</name>
<feature type="transmembrane region" description="Helical" evidence="1">
    <location>
        <begin position="16"/>
        <end position="38"/>
    </location>
</feature>
<feature type="transmembrane region" description="Helical" evidence="1">
    <location>
        <begin position="268"/>
        <end position="287"/>
    </location>
</feature>
<feature type="transmembrane region" description="Helical" evidence="1">
    <location>
        <begin position="372"/>
        <end position="394"/>
    </location>
</feature>
<feature type="transmembrane region" description="Helical" evidence="1">
    <location>
        <begin position="212"/>
        <end position="232"/>
    </location>
</feature>
<accession>A0A2A7B488</accession>